<dbReference type="PANTHER" id="PTHR33164:SF95">
    <property type="entry name" value="TRANSCRIPTIONAL REGULATOR"/>
    <property type="match status" value="1"/>
</dbReference>
<organism evidence="2 3">
    <name type="scientific">Aeromicrobium ginsengisoli</name>
    <dbReference type="NCBI Taxonomy" id="363867"/>
    <lineage>
        <taxon>Bacteria</taxon>
        <taxon>Bacillati</taxon>
        <taxon>Actinomycetota</taxon>
        <taxon>Actinomycetes</taxon>
        <taxon>Propionibacteriales</taxon>
        <taxon>Nocardioidaceae</taxon>
        <taxon>Aeromicrobium</taxon>
    </lineage>
</organism>
<dbReference type="SMART" id="SM00347">
    <property type="entry name" value="HTH_MARR"/>
    <property type="match status" value="1"/>
</dbReference>
<dbReference type="RefSeq" id="WP_149689920.1">
    <property type="nucleotide sequence ID" value="NZ_SDPQ02000003.1"/>
</dbReference>
<dbReference type="PROSITE" id="PS50995">
    <property type="entry name" value="HTH_MARR_2"/>
    <property type="match status" value="1"/>
</dbReference>
<dbReference type="EMBL" id="SDPQ02000003">
    <property type="protein sequence ID" value="KAA1395254.1"/>
    <property type="molecule type" value="Genomic_DNA"/>
</dbReference>
<protein>
    <submittedName>
        <fullName evidence="2">MarR family transcriptional regulator</fullName>
    </submittedName>
</protein>
<evidence type="ECO:0000313" key="2">
    <source>
        <dbReference type="EMBL" id="KAA1395254.1"/>
    </source>
</evidence>
<sequence>MDERDMPVAPVGATRLQGLPSRLLSQAATRADRIVSEGLATRGARKWHYAVLASLDEHGPASQATLSDRAGLYRSDLVAVLNELEEAAQVQRASDPDDRRRNVITITRKGRTQLGRLDGLVQRTQDEILNPLSAAERKELVRLLRLLVEPPP</sequence>
<keyword evidence="3" id="KW-1185">Reference proteome</keyword>
<dbReference type="SUPFAM" id="SSF46785">
    <property type="entry name" value="Winged helix' DNA-binding domain"/>
    <property type="match status" value="1"/>
</dbReference>
<dbReference type="AlphaFoldDB" id="A0A5M4FA86"/>
<dbReference type="PRINTS" id="PR00598">
    <property type="entry name" value="HTHMARR"/>
</dbReference>
<dbReference type="GO" id="GO:0003700">
    <property type="term" value="F:DNA-binding transcription factor activity"/>
    <property type="evidence" value="ECO:0007669"/>
    <property type="project" value="InterPro"/>
</dbReference>
<gene>
    <name evidence="2" type="ORF">ESP70_013880</name>
</gene>
<dbReference type="Pfam" id="PF01047">
    <property type="entry name" value="MarR"/>
    <property type="match status" value="1"/>
</dbReference>
<name>A0A5M4FA86_9ACTN</name>
<dbReference type="InterPro" id="IPR036390">
    <property type="entry name" value="WH_DNA-bd_sf"/>
</dbReference>
<dbReference type="GO" id="GO:0006950">
    <property type="term" value="P:response to stress"/>
    <property type="evidence" value="ECO:0007669"/>
    <property type="project" value="TreeGrafter"/>
</dbReference>
<feature type="domain" description="HTH marR-type" evidence="1">
    <location>
        <begin position="17"/>
        <end position="149"/>
    </location>
</feature>
<dbReference type="PANTHER" id="PTHR33164">
    <property type="entry name" value="TRANSCRIPTIONAL REGULATOR, MARR FAMILY"/>
    <property type="match status" value="1"/>
</dbReference>
<proteinExistence type="predicted"/>
<dbReference type="InterPro" id="IPR036388">
    <property type="entry name" value="WH-like_DNA-bd_sf"/>
</dbReference>
<dbReference type="OrthoDB" id="4826718at2"/>
<dbReference type="InterPro" id="IPR000835">
    <property type="entry name" value="HTH_MarR-typ"/>
</dbReference>
<reference evidence="2" key="1">
    <citation type="submission" date="2019-09" db="EMBL/GenBank/DDBJ databases">
        <authorList>
            <person name="Li J."/>
        </authorList>
    </citation>
    <scope>NUCLEOTIDE SEQUENCE [LARGE SCALE GENOMIC DNA]</scope>
    <source>
        <strain evidence="2">JCM 14732</strain>
    </source>
</reference>
<evidence type="ECO:0000259" key="1">
    <source>
        <dbReference type="PROSITE" id="PS50995"/>
    </source>
</evidence>
<dbReference type="Proteomes" id="UP000380867">
    <property type="component" value="Unassembled WGS sequence"/>
</dbReference>
<dbReference type="Gene3D" id="1.10.10.10">
    <property type="entry name" value="Winged helix-like DNA-binding domain superfamily/Winged helix DNA-binding domain"/>
    <property type="match status" value="1"/>
</dbReference>
<accession>A0A5M4FA86</accession>
<comment type="caution">
    <text evidence="2">The sequence shown here is derived from an EMBL/GenBank/DDBJ whole genome shotgun (WGS) entry which is preliminary data.</text>
</comment>
<dbReference type="InterPro" id="IPR039422">
    <property type="entry name" value="MarR/SlyA-like"/>
</dbReference>
<evidence type="ECO:0000313" key="3">
    <source>
        <dbReference type="Proteomes" id="UP000380867"/>
    </source>
</evidence>